<dbReference type="Pfam" id="PF12906">
    <property type="entry name" value="RINGv"/>
    <property type="match status" value="1"/>
</dbReference>
<sequence>MAAEEGMVCRICHCGESDCDDSPLITPCLCSGSLRYVHHYCLQQWIRSSSHRNCELCKFHFKLVVKNKPLHKWESLDMTAGERRKLVFNLLFNAISMFCVFWSIYVLIERATAEARHGLLDWPFWTKMLARVVTIGLFGGIVFLLVQIRVYVSIALRWKRYNRVILIENAIATIS</sequence>
<feature type="domain" description="RING-CH-type" evidence="9">
    <location>
        <begin position="1"/>
        <end position="64"/>
    </location>
</feature>
<keyword evidence="8" id="KW-1133">Transmembrane helix</keyword>
<accession>A0A7R9KH21</accession>
<evidence type="ECO:0000313" key="11">
    <source>
        <dbReference type="Proteomes" id="UP000759131"/>
    </source>
</evidence>
<dbReference type="AlphaFoldDB" id="A0A7R9KH21"/>
<evidence type="ECO:0000256" key="2">
    <source>
        <dbReference type="ARBA" id="ARBA00004177"/>
    </source>
</evidence>
<evidence type="ECO:0000256" key="3">
    <source>
        <dbReference type="ARBA" id="ARBA00004656"/>
    </source>
</evidence>
<keyword evidence="8" id="KW-0812">Transmembrane</keyword>
<dbReference type="InterPro" id="IPR013083">
    <property type="entry name" value="Znf_RING/FYVE/PHD"/>
</dbReference>
<dbReference type="Gene3D" id="3.30.40.10">
    <property type="entry name" value="Zinc/RING finger domain, C3HC4 (zinc finger)"/>
    <property type="match status" value="1"/>
</dbReference>
<dbReference type="SUPFAM" id="SSF57850">
    <property type="entry name" value="RING/U-box"/>
    <property type="match status" value="1"/>
</dbReference>
<keyword evidence="7" id="KW-0391">Immunity</keyword>
<keyword evidence="8" id="KW-0472">Membrane</keyword>
<evidence type="ECO:0000256" key="5">
    <source>
        <dbReference type="ARBA" id="ARBA00022771"/>
    </source>
</evidence>
<dbReference type="GO" id="GO:0005765">
    <property type="term" value="C:lysosomal membrane"/>
    <property type="evidence" value="ECO:0007669"/>
    <property type="project" value="UniProtKB-SubCell"/>
</dbReference>
<reference evidence="10" key="1">
    <citation type="submission" date="2020-11" db="EMBL/GenBank/DDBJ databases">
        <authorList>
            <person name="Tran Van P."/>
        </authorList>
    </citation>
    <scope>NUCLEOTIDE SEQUENCE</scope>
</reference>
<evidence type="ECO:0000256" key="4">
    <source>
        <dbReference type="ARBA" id="ARBA00022723"/>
    </source>
</evidence>
<organism evidence="10">
    <name type="scientific">Medioppia subpectinata</name>
    <dbReference type="NCBI Taxonomy" id="1979941"/>
    <lineage>
        <taxon>Eukaryota</taxon>
        <taxon>Metazoa</taxon>
        <taxon>Ecdysozoa</taxon>
        <taxon>Arthropoda</taxon>
        <taxon>Chelicerata</taxon>
        <taxon>Arachnida</taxon>
        <taxon>Acari</taxon>
        <taxon>Acariformes</taxon>
        <taxon>Sarcoptiformes</taxon>
        <taxon>Oribatida</taxon>
        <taxon>Brachypylina</taxon>
        <taxon>Oppioidea</taxon>
        <taxon>Oppiidae</taxon>
        <taxon>Medioppia</taxon>
    </lineage>
</organism>
<comment type="subcellular location">
    <subcellularLocation>
        <location evidence="1">Endomembrane system</location>
        <topology evidence="1">Multi-pass membrane protein</topology>
    </subcellularLocation>
    <subcellularLocation>
        <location evidence="2">Endosome</location>
    </subcellularLocation>
    <subcellularLocation>
        <location evidence="3">Lysosome membrane</location>
    </subcellularLocation>
</comment>
<dbReference type="EMBL" id="OC855819">
    <property type="protein sequence ID" value="CAD7622701.1"/>
    <property type="molecule type" value="Genomic_DNA"/>
</dbReference>
<dbReference type="EMBL" id="CAJPIZ010001244">
    <property type="protein sequence ID" value="CAG2103131.1"/>
    <property type="molecule type" value="Genomic_DNA"/>
</dbReference>
<evidence type="ECO:0000256" key="6">
    <source>
        <dbReference type="ARBA" id="ARBA00022833"/>
    </source>
</evidence>
<evidence type="ECO:0000259" key="9">
    <source>
        <dbReference type="PROSITE" id="PS51292"/>
    </source>
</evidence>
<gene>
    <name evidence="10" type="ORF">OSB1V03_LOCUS3164</name>
</gene>
<dbReference type="GO" id="GO:0002376">
    <property type="term" value="P:immune system process"/>
    <property type="evidence" value="ECO:0007669"/>
    <property type="project" value="UniProtKB-KW"/>
</dbReference>
<protein>
    <recommendedName>
        <fullName evidence="9">RING-CH-type domain-containing protein</fullName>
    </recommendedName>
</protein>
<dbReference type="OrthoDB" id="264354at2759"/>
<proteinExistence type="predicted"/>
<evidence type="ECO:0000256" key="8">
    <source>
        <dbReference type="SAM" id="Phobius"/>
    </source>
</evidence>
<evidence type="ECO:0000256" key="7">
    <source>
        <dbReference type="ARBA" id="ARBA00022859"/>
    </source>
</evidence>
<dbReference type="InterPro" id="IPR011016">
    <property type="entry name" value="Znf_RING-CH"/>
</dbReference>
<dbReference type="GO" id="GO:0008270">
    <property type="term" value="F:zinc ion binding"/>
    <property type="evidence" value="ECO:0007669"/>
    <property type="project" value="UniProtKB-KW"/>
</dbReference>
<feature type="transmembrane region" description="Helical" evidence="8">
    <location>
        <begin position="86"/>
        <end position="108"/>
    </location>
</feature>
<name>A0A7R9KH21_9ACAR</name>
<dbReference type="Proteomes" id="UP000759131">
    <property type="component" value="Unassembled WGS sequence"/>
</dbReference>
<dbReference type="PROSITE" id="PS51292">
    <property type="entry name" value="ZF_RING_CH"/>
    <property type="match status" value="1"/>
</dbReference>
<dbReference type="PANTHER" id="PTHR45981">
    <property type="entry name" value="LD02310P"/>
    <property type="match status" value="1"/>
</dbReference>
<evidence type="ECO:0000313" key="10">
    <source>
        <dbReference type="EMBL" id="CAD7622701.1"/>
    </source>
</evidence>
<keyword evidence="11" id="KW-1185">Reference proteome</keyword>
<dbReference type="GO" id="GO:0005768">
    <property type="term" value="C:endosome"/>
    <property type="evidence" value="ECO:0007669"/>
    <property type="project" value="UniProtKB-SubCell"/>
</dbReference>
<feature type="transmembrane region" description="Helical" evidence="8">
    <location>
        <begin position="128"/>
        <end position="152"/>
    </location>
</feature>
<keyword evidence="4" id="KW-0479">Metal-binding</keyword>
<keyword evidence="5" id="KW-0863">Zinc-finger</keyword>
<keyword evidence="6" id="KW-0862">Zinc</keyword>
<evidence type="ECO:0000256" key="1">
    <source>
        <dbReference type="ARBA" id="ARBA00004127"/>
    </source>
</evidence>
<dbReference type="SMART" id="SM00744">
    <property type="entry name" value="RINGv"/>
    <property type="match status" value="1"/>
</dbReference>